<gene>
    <name evidence="2" type="ORF">NS506_00447</name>
    <name evidence="3" type="ORF">NSK11_contig00216-0009</name>
</gene>
<feature type="transmembrane region" description="Helical" evidence="1">
    <location>
        <begin position="69"/>
        <end position="87"/>
    </location>
</feature>
<dbReference type="AlphaFoldDB" id="A0A0B8NSA6"/>
<accession>A0A0B8NSA6</accession>
<reference evidence="2 5" key="3">
    <citation type="submission" date="2016-10" db="EMBL/GenBank/DDBJ databases">
        <title>Genome sequence of Nocardia seriolae strain EM150506, isolated from Anguila japonica.</title>
        <authorList>
            <person name="Han H.-J."/>
        </authorList>
    </citation>
    <scope>NUCLEOTIDE SEQUENCE [LARGE SCALE GENOMIC DNA]</scope>
    <source>
        <strain evidence="2 5">EM150506</strain>
    </source>
</reference>
<proteinExistence type="predicted"/>
<keyword evidence="4" id="KW-1185">Reference proteome</keyword>
<keyword evidence="1" id="KW-0472">Membrane</keyword>
<evidence type="ECO:0000313" key="5">
    <source>
        <dbReference type="Proteomes" id="UP000180166"/>
    </source>
</evidence>
<evidence type="ECO:0000313" key="4">
    <source>
        <dbReference type="Proteomes" id="UP000037179"/>
    </source>
</evidence>
<evidence type="ECO:0000256" key="1">
    <source>
        <dbReference type="SAM" id="Phobius"/>
    </source>
</evidence>
<dbReference type="EMBL" id="CP017839">
    <property type="protein sequence ID" value="APA94529.1"/>
    <property type="molecule type" value="Genomic_DNA"/>
</dbReference>
<feature type="transmembrane region" description="Helical" evidence="1">
    <location>
        <begin position="12"/>
        <end position="34"/>
    </location>
</feature>
<feature type="transmembrane region" description="Helical" evidence="1">
    <location>
        <begin position="120"/>
        <end position="139"/>
    </location>
</feature>
<dbReference type="OrthoDB" id="4566672at2"/>
<dbReference type="KEGG" id="nsr:NS506_00447"/>
<reference evidence="3 4" key="2">
    <citation type="journal article" date="2016" name="Genome Announc.">
        <title>Draft Genome Sequence of Erythromycin- and Oxytetracycline-Sensitive Nocardia seriolae Strain U-1 (NBRC 110359).</title>
        <authorList>
            <person name="Imajoh M."/>
            <person name="Sukeda M."/>
            <person name="Shimizu M."/>
            <person name="Yamane J."/>
            <person name="Ohnishi K."/>
            <person name="Oshima S."/>
        </authorList>
    </citation>
    <scope>NUCLEOTIDE SEQUENCE [LARGE SCALE GENOMIC DNA]</scope>
    <source>
        <strain evidence="3 4">U-1</strain>
    </source>
</reference>
<keyword evidence="1" id="KW-1133">Transmembrane helix</keyword>
<reference evidence="4" key="1">
    <citation type="submission" date="2015-07" db="EMBL/GenBank/DDBJ databases">
        <title>Nocardia seriolae U-1 whole genome shotgun sequence.</title>
        <authorList>
            <person name="Imajoh M."/>
            <person name="Fukumoto Y."/>
            <person name="Sukeda M."/>
            <person name="Yamane J."/>
            <person name="Yamasaki K."/>
            <person name="Shimizu M."/>
            <person name="Ohnishi K."/>
            <person name="Oshima S."/>
        </authorList>
    </citation>
    <scope>NUCLEOTIDE SEQUENCE [LARGE SCALE GENOMIC DNA]</scope>
    <source>
        <strain evidence="4">U-1</strain>
    </source>
</reference>
<dbReference type="RefSeq" id="WP_071343376.1">
    <property type="nucleotide sequence ID" value="NZ_AP017900.1"/>
</dbReference>
<dbReference type="Proteomes" id="UP000180166">
    <property type="component" value="Chromosome"/>
</dbReference>
<organism evidence="3 4">
    <name type="scientific">Nocardia seriolae</name>
    <dbReference type="NCBI Taxonomy" id="37332"/>
    <lineage>
        <taxon>Bacteria</taxon>
        <taxon>Bacillati</taxon>
        <taxon>Actinomycetota</taxon>
        <taxon>Actinomycetes</taxon>
        <taxon>Mycobacteriales</taxon>
        <taxon>Nocardiaceae</taxon>
        <taxon>Nocardia</taxon>
    </lineage>
</organism>
<evidence type="ECO:0000313" key="3">
    <source>
        <dbReference type="EMBL" id="GAP33165.1"/>
    </source>
</evidence>
<sequence length="166" mass="17950">MTRNQVFRSAQIAGHSAWWVFVVAAMLKGGVTWLSSGEEGPFGWVAYTPIADQPRRYADYLPSNGFDQLGAISLIGFCLLVLAALTEAVAAQRLVAGIITVAVPFIAATLIWCALPRGHWNFYLEPIPALVVILVAVAIREGWERRLALTVTQTRSPEKGSGNALG</sequence>
<protein>
    <submittedName>
        <fullName evidence="3">Uncharacterized protein</fullName>
    </submittedName>
</protein>
<name>A0A0B8NSA6_9NOCA</name>
<evidence type="ECO:0000313" key="2">
    <source>
        <dbReference type="EMBL" id="APA94529.1"/>
    </source>
</evidence>
<keyword evidence="1" id="KW-0812">Transmembrane</keyword>
<dbReference type="Proteomes" id="UP000037179">
    <property type="component" value="Unassembled WGS sequence"/>
</dbReference>
<feature type="transmembrane region" description="Helical" evidence="1">
    <location>
        <begin position="94"/>
        <end position="114"/>
    </location>
</feature>
<dbReference type="GeneID" id="93371322"/>
<dbReference type="EMBL" id="BBYQ01000216">
    <property type="protein sequence ID" value="GAP33165.1"/>
    <property type="molecule type" value="Genomic_DNA"/>
</dbReference>